<evidence type="ECO:0000313" key="9">
    <source>
        <dbReference type="Proteomes" id="UP001589894"/>
    </source>
</evidence>
<feature type="domain" description="CBS" evidence="6">
    <location>
        <begin position="284"/>
        <end position="343"/>
    </location>
</feature>
<dbReference type="InterPro" id="IPR046342">
    <property type="entry name" value="CBS_dom_sf"/>
</dbReference>
<keyword evidence="9" id="KW-1185">Reference proteome</keyword>
<dbReference type="InterPro" id="IPR000644">
    <property type="entry name" value="CBS_dom"/>
</dbReference>
<dbReference type="Pfam" id="PF00571">
    <property type="entry name" value="CBS"/>
    <property type="match status" value="1"/>
</dbReference>
<evidence type="ECO:0000256" key="4">
    <source>
        <dbReference type="PROSITE-ProRule" id="PRU01193"/>
    </source>
</evidence>
<dbReference type="InterPro" id="IPR051676">
    <property type="entry name" value="UPF0053_domain"/>
</dbReference>
<feature type="domain" description="CNNM transmembrane" evidence="7">
    <location>
        <begin position="1"/>
        <end position="202"/>
    </location>
</feature>
<keyword evidence="4 5" id="KW-0472">Membrane</keyword>
<feature type="domain" description="CBS" evidence="6">
    <location>
        <begin position="221"/>
        <end position="279"/>
    </location>
</feature>
<evidence type="ECO:0000313" key="8">
    <source>
        <dbReference type="EMBL" id="MFC0563752.1"/>
    </source>
</evidence>
<reference evidence="8 9" key="1">
    <citation type="submission" date="2024-09" db="EMBL/GenBank/DDBJ databases">
        <authorList>
            <person name="Sun Q."/>
            <person name="Mori K."/>
        </authorList>
    </citation>
    <scope>NUCLEOTIDE SEQUENCE [LARGE SCALE GENOMIC DNA]</scope>
    <source>
        <strain evidence="8 9">TBRC 2205</strain>
    </source>
</reference>
<dbReference type="PANTHER" id="PTHR43099:SF5">
    <property type="entry name" value="HLYC_CORC FAMILY TRANSPORTER"/>
    <property type="match status" value="1"/>
</dbReference>
<evidence type="ECO:0000256" key="1">
    <source>
        <dbReference type="ARBA" id="ARBA00004651"/>
    </source>
</evidence>
<feature type="transmembrane region" description="Helical" evidence="5">
    <location>
        <begin position="98"/>
        <end position="119"/>
    </location>
</feature>
<name>A0ABV6NU32_9ACTN</name>
<feature type="transmembrane region" description="Helical" evidence="5">
    <location>
        <begin position="56"/>
        <end position="78"/>
    </location>
</feature>
<evidence type="ECO:0000256" key="3">
    <source>
        <dbReference type="PROSITE-ProRule" id="PRU00703"/>
    </source>
</evidence>
<dbReference type="SUPFAM" id="SSF54631">
    <property type="entry name" value="CBS-domain pair"/>
    <property type="match status" value="1"/>
</dbReference>
<dbReference type="Proteomes" id="UP001589894">
    <property type="component" value="Unassembled WGS sequence"/>
</dbReference>
<dbReference type="InterPro" id="IPR002550">
    <property type="entry name" value="CNNM"/>
</dbReference>
<dbReference type="PROSITE" id="PS51371">
    <property type="entry name" value="CBS"/>
    <property type="match status" value="2"/>
</dbReference>
<comment type="caution">
    <text evidence="8">The sequence shown here is derived from an EMBL/GenBank/DDBJ whole genome shotgun (WGS) entry which is preliminary data.</text>
</comment>
<keyword evidence="4 5" id="KW-1133">Transmembrane helix</keyword>
<sequence>MSIPVALLLSVLLLALNGFFVAAEFALVASKRYRLEQAAATGSRAARAALHGNRELSLMLAGAQLGITVCTLGLGALAEPAIERLLAPLLHVVGLPVGTGHLIALLVALAVVTFLHLVVGEMAPKSWAITDPERSALLLALPFRAFARVARPALAALNWLSNSVLRVLRVRPQDQLAQVHGPGELRMLLEQSREHGLLEAEQHLMLTSMLELQGTCLRDVMEPLDRMVVVRPRDTAEAIERVSRDSGRSRLPVMDGQGRVTGVVHVREAVRATTAGRRTTADRLMAAPFALPVTATVTEAVAAMRARQAQLAMVTAGRGAARPIGFVALEDLLEEVIGEFDDETDPVPRGRRMR</sequence>
<dbReference type="PANTHER" id="PTHR43099">
    <property type="entry name" value="UPF0053 PROTEIN YRKA"/>
    <property type="match status" value="1"/>
</dbReference>
<dbReference type="RefSeq" id="WP_377336601.1">
    <property type="nucleotide sequence ID" value="NZ_JBHLUE010000004.1"/>
</dbReference>
<evidence type="ECO:0000256" key="2">
    <source>
        <dbReference type="ARBA" id="ARBA00022475"/>
    </source>
</evidence>
<evidence type="ECO:0000259" key="7">
    <source>
        <dbReference type="PROSITE" id="PS51846"/>
    </source>
</evidence>
<keyword evidence="2" id="KW-1003">Cell membrane</keyword>
<evidence type="ECO:0000259" key="6">
    <source>
        <dbReference type="PROSITE" id="PS51371"/>
    </source>
</evidence>
<dbReference type="Gene3D" id="3.10.580.10">
    <property type="entry name" value="CBS-domain"/>
    <property type="match status" value="1"/>
</dbReference>
<accession>A0ABV6NU32</accession>
<feature type="transmembrane region" description="Helical" evidence="5">
    <location>
        <begin position="6"/>
        <end position="27"/>
    </location>
</feature>
<proteinExistence type="predicted"/>
<dbReference type="Pfam" id="PF01595">
    <property type="entry name" value="CNNM"/>
    <property type="match status" value="1"/>
</dbReference>
<organism evidence="8 9">
    <name type="scientific">Plantactinospora siamensis</name>
    <dbReference type="NCBI Taxonomy" id="555372"/>
    <lineage>
        <taxon>Bacteria</taxon>
        <taxon>Bacillati</taxon>
        <taxon>Actinomycetota</taxon>
        <taxon>Actinomycetes</taxon>
        <taxon>Micromonosporales</taxon>
        <taxon>Micromonosporaceae</taxon>
        <taxon>Plantactinospora</taxon>
    </lineage>
</organism>
<keyword evidence="4 5" id="KW-0812">Transmembrane</keyword>
<keyword evidence="3" id="KW-0129">CBS domain</keyword>
<protein>
    <submittedName>
        <fullName evidence="8">Hemolysin family protein</fullName>
    </submittedName>
</protein>
<gene>
    <name evidence="8" type="ORF">ACFFHU_06175</name>
</gene>
<evidence type="ECO:0000256" key="5">
    <source>
        <dbReference type="SAM" id="Phobius"/>
    </source>
</evidence>
<comment type="subcellular location">
    <subcellularLocation>
        <location evidence="1">Cell membrane</location>
        <topology evidence="1">Multi-pass membrane protein</topology>
    </subcellularLocation>
</comment>
<dbReference type="SMART" id="SM00116">
    <property type="entry name" value="CBS"/>
    <property type="match status" value="2"/>
</dbReference>
<dbReference type="PROSITE" id="PS51846">
    <property type="entry name" value="CNNM"/>
    <property type="match status" value="1"/>
</dbReference>
<dbReference type="EMBL" id="JBHLUE010000004">
    <property type="protein sequence ID" value="MFC0563752.1"/>
    <property type="molecule type" value="Genomic_DNA"/>
</dbReference>